<evidence type="ECO:0000313" key="2">
    <source>
        <dbReference type="EMBL" id="KZM88224.1"/>
    </source>
</evidence>
<feature type="region of interest" description="Disordered" evidence="1">
    <location>
        <begin position="15"/>
        <end position="34"/>
    </location>
</feature>
<gene>
    <name evidence="2" type="ORF">DCAR_025299</name>
</gene>
<proteinExistence type="predicted"/>
<name>A0A164TZS4_DAUCS</name>
<dbReference type="Gramene" id="KZM88224">
    <property type="protein sequence ID" value="KZM88224"/>
    <property type="gene ID" value="DCAR_025299"/>
</dbReference>
<sequence length="229" mass="26565">MAFITGCGAAIVDESLDKELEESDDKEPEDRKGWLASWTEDEDFEKKEEIKIFVMVTSINEILETNNEENAPKRIILSCTSVKDEKSCPEHEVARKKLKTVTSSSAALSDDHEEDHHKNRAAKAAPKNIISSTSGDHVEKCYQYNAEDDESSEDEEDDRHFKTWPSRYVAVEEERHFSRRSKRREKGSHGSHSHKRRVFILKFETPCHVKSYYLLELISFTMRRPRPSF</sequence>
<evidence type="ECO:0000256" key="1">
    <source>
        <dbReference type="SAM" id="MobiDB-lite"/>
    </source>
</evidence>
<dbReference type="EMBL" id="LNRQ01000007">
    <property type="protein sequence ID" value="KZM88224.1"/>
    <property type="molecule type" value="Genomic_DNA"/>
</dbReference>
<dbReference type="AlphaFoldDB" id="A0A164TZS4"/>
<reference evidence="2" key="1">
    <citation type="journal article" date="2016" name="Nat. Genet.">
        <title>A high-quality carrot genome assembly provides new insights into carotenoid accumulation and asterid genome evolution.</title>
        <authorList>
            <person name="Iorizzo M."/>
            <person name="Ellison S."/>
            <person name="Senalik D."/>
            <person name="Zeng P."/>
            <person name="Satapoomin P."/>
            <person name="Huang J."/>
            <person name="Bowman M."/>
            <person name="Iovene M."/>
            <person name="Sanseverino W."/>
            <person name="Cavagnaro P."/>
            <person name="Yildiz M."/>
            <person name="Macko-Podgorni A."/>
            <person name="Moranska E."/>
            <person name="Grzebelus E."/>
            <person name="Grzebelus D."/>
            <person name="Ashrafi H."/>
            <person name="Zheng Z."/>
            <person name="Cheng S."/>
            <person name="Spooner D."/>
            <person name="Van Deynze A."/>
            <person name="Simon P."/>
        </authorList>
    </citation>
    <scope>NUCLEOTIDE SEQUENCE [LARGE SCALE GENOMIC DNA]</scope>
    <source>
        <tissue evidence="2">Leaf</tissue>
    </source>
</reference>
<accession>A0A164TZS4</accession>
<protein>
    <submittedName>
        <fullName evidence="2">Uncharacterized protein</fullName>
    </submittedName>
</protein>
<feature type="region of interest" description="Disordered" evidence="1">
    <location>
        <begin position="94"/>
        <end position="136"/>
    </location>
</feature>
<feature type="compositionally biased region" description="Acidic residues" evidence="1">
    <location>
        <begin position="15"/>
        <end position="27"/>
    </location>
</feature>
<organism evidence="2">
    <name type="scientific">Daucus carota subsp. sativus</name>
    <name type="common">Carrot</name>
    <dbReference type="NCBI Taxonomy" id="79200"/>
    <lineage>
        <taxon>Eukaryota</taxon>
        <taxon>Viridiplantae</taxon>
        <taxon>Streptophyta</taxon>
        <taxon>Embryophyta</taxon>
        <taxon>Tracheophyta</taxon>
        <taxon>Spermatophyta</taxon>
        <taxon>Magnoliopsida</taxon>
        <taxon>eudicotyledons</taxon>
        <taxon>Gunneridae</taxon>
        <taxon>Pentapetalae</taxon>
        <taxon>asterids</taxon>
        <taxon>campanulids</taxon>
        <taxon>Apiales</taxon>
        <taxon>Apiaceae</taxon>
        <taxon>Apioideae</taxon>
        <taxon>Scandiceae</taxon>
        <taxon>Daucinae</taxon>
        <taxon>Daucus</taxon>
        <taxon>Daucus sect. Daucus</taxon>
    </lineage>
</organism>
<comment type="caution">
    <text evidence="2">The sequence shown here is derived from an EMBL/GenBank/DDBJ whole genome shotgun (WGS) entry which is preliminary data.</text>
</comment>